<comment type="caution">
    <text evidence="1">The sequence shown here is derived from an EMBL/GenBank/DDBJ whole genome shotgun (WGS) entry which is preliminary data.</text>
</comment>
<name>A0A0F9FUK0_9ZZZZ</name>
<gene>
    <name evidence="1" type="ORF">LCGC14_1907830</name>
</gene>
<dbReference type="EMBL" id="LAZR01020095">
    <property type="protein sequence ID" value="KKL90124.1"/>
    <property type="molecule type" value="Genomic_DNA"/>
</dbReference>
<organism evidence="1">
    <name type="scientific">marine sediment metagenome</name>
    <dbReference type="NCBI Taxonomy" id="412755"/>
    <lineage>
        <taxon>unclassified sequences</taxon>
        <taxon>metagenomes</taxon>
        <taxon>ecological metagenomes</taxon>
    </lineage>
</organism>
<evidence type="ECO:0000313" key="1">
    <source>
        <dbReference type="EMBL" id="KKL90124.1"/>
    </source>
</evidence>
<protein>
    <submittedName>
        <fullName evidence="1">Uncharacterized protein</fullName>
    </submittedName>
</protein>
<sequence>MGMTDFYPEIEPHEHGMLEVGDGNLVYWEKRIDDLYDWGRLSEEEFQARLDRVLKARRTLEVKRSKRQRDIDEFETRRREIEQIRTAIAEDRFHAVWRPSANKLRVTLFREADLGEPLDFVDDDAWREDEPAAVPTARKSKSAVGTLGMSKDGFDAAATEARFETEYDLRRVFDLFDIKVVAHDDFVEVRGASPKPIEIDLEEMGSVALLRSM</sequence>
<dbReference type="AlphaFoldDB" id="A0A0F9FUK0"/>
<proteinExistence type="predicted"/>
<accession>A0A0F9FUK0</accession>
<reference evidence="1" key="1">
    <citation type="journal article" date="2015" name="Nature">
        <title>Complex archaea that bridge the gap between prokaryotes and eukaryotes.</title>
        <authorList>
            <person name="Spang A."/>
            <person name="Saw J.H."/>
            <person name="Jorgensen S.L."/>
            <person name="Zaremba-Niedzwiedzka K."/>
            <person name="Martijn J."/>
            <person name="Lind A.E."/>
            <person name="van Eijk R."/>
            <person name="Schleper C."/>
            <person name="Guy L."/>
            <person name="Ettema T.J."/>
        </authorList>
    </citation>
    <scope>NUCLEOTIDE SEQUENCE</scope>
</reference>